<keyword evidence="3 7" id="KW-0547">Nucleotide-binding</keyword>
<dbReference type="Gene3D" id="3.30.420.40">
    <property type="match status" value="2"/>
</dbReference>
<evidence type="ECO:0000256" key="7">
    <source>
        <dbReference type="RuleBase" id="RU003322"/>
    </source>
</evidence>
<dbReference type="Gene3D" id="3.90.640.10">
    <property type="entry name" value="Actin, Chain A, domain 4"/>
    <property type="match status" value="1"/>
</dbReference>
<accession>A0A0K1RDV1</accession>
<dbReference type="PROSITE" id="PS01036">
    <property type="entry name" value="HSP70_3"/>
    <property type="match status" value="1"/>
</dbReference>
<dbReference type="FunFam" id="3.90.640.10:FF:000003">
    <property type="entry name" value="Molecular chaperone DnaK"/>
    <property type="match status" value="1"/>
</dbReference>
<dbReference type="EMBL" id="CP012342">
    <property type="protein sequence ID" value="AKV59594.1"/>
    <property type="molecule type" value="Genomic_DNA"/>
</dbReference>
<dbReference type="CDD" id="cd24029">
    <property type="entry name" value="ASKHA_NBD_HSP70_DnaK_HscA_HscC"/>
    <property type="match status" value="1"/>
</dbReference>
<keyword evidence="5" id="KW-0346">Stress response</keyword>
<dbReference type="SUPFAM" id="SSF53067">
    <property type="entry name" value="Actin-like ATPase domain"/>
    <property type="match status" value="2"/>
</dbReference>
<dbReference type="GO" id="GO:0140662">
    <property type="term" value="F:ATP-dependent protein folding chaperone"/>
    <property type="evidence" value="ECO:0007669"/>
    <property type="project" value="InterPro"/>
</dbReference>
<evidence type="ECO:0000313" key="9">
    <source>
        <dbReference type="Proteomes" id="UP000060016"/>
    </source>
</evidence>
<dbReference type="Pfam" id="PF00012">
    <property type="entry name" value="HSP70"/>
    <property type="match status" value="1"/>
</dbReference>
<evidence type="ECO:0000256" key="1">
    <source>
        <dbReference type="ARBA" id="ARBA00007381"/>
    </source>
</evidence>
<keyword evidence="6" id="KW-0143">Chaperone</keyword>
<dbReference type="KEGG" id="crie:AK829_11215"/>
<dbReference type="Gene3D" id="2.60.34.10">
    <property type="entry name" value="Substrate Binding Domain Of DNAk, Chain A, domain 1"/>
    <property type="match status" value="1"/>
</dbReference>
<comment type="similarity">
    <text evidence="1 7">Belongs to the heat shock protein 70 family.</text>
</comment>
<evidence type="ECO:0000256" key="5">
    <source>
        <dbReference type="ARBA" id="ARBA00023016"/>
    </source>
</evidence>
<name>A0A0K1RDV1_9CORY</name>
<reference evidence="8 9" key="1">
    <citation type="submission" date="2015-08" db="EMBL/GenBank/DDBJ databases">
        <authorList>
            <person name="Babu N.S."/>
            <person name="Beckwith C.J."/>
            <person name="Beseler K.G."/>
            <person name="Brison A."/>
            <person name="Carone J.V."/>
            <person name="Caskin T.P."/>
            <person name="Diamond M."/>
            <person name="Durham M.E."/>
            <person name="Foxe J.M."/>
            <person name="Go M."/>
            <person name="Henderson B.A."/>
            <person name="Jones I.B."/>
            <person name="McGettigan J.A."/>
            <person name="Micheletti S.J."/>
            <person name="Nasrallah M.E."/>
            <person name="Ortiz D."/>
            <person name="Piller C.R."/>
            <person name="Privatt S.R."/>
            <person name="Schneider S.L."/>
            <person name="Sharp S."/>
            <person name="Smith T.C."/>
            <person name="Stanton J.D."/>
            <person name="Ullery H.E."/>
            <person name="Wilson R.J."/>
            <person name="Serrano M.G."/>
            <person name="Buck G."/>
            <person name="Lee V."/>
            <person name="Wang Y."/>
            <person name="Carvalho R."/>
            <person name="Voegtly L."/>
            <person name="Shi R."/>
            <person name="Duckworth R."/>
            <person name="Johnson A."/>
            <person name="Loviza R."/>
            <person name="Walstead R."/>
            <person name="Shah Z."/>
            <person name="Kiflezghi M."/>
            <person name="Wade K."/>
            <person name="Ball S.L."/>
            <person name="Bradley K.W."/>
            <person name="Asai D.J."/>
            <person name="Bowman C.A."/>
            <person name="Russell D.A."/>
            <person name="Pope W.H."/>
            <person name="Jacobs-Sera D."/>
            <person name="Hendrix R.W."/>
            <person name="Hatfull G.F."/>
        </authorList>
    </citation>
    <scope>NUCLEOTIDE SEQUENCE [LARGE SCALE GENOMIC DNA]</scope>
    <source>
        <strain evidence="8 9">PUDD_83A45</strain>
    </source>
</reference>
<protein>
    <submittedName>
        <fullName evidence="8">Uncharacterized protein</fullName>
    </submittedName>
</protein>
<dbReference type="PROSITE" id="PS00297">
    <property type="entry name" value="HSP70_1"/>
    <property type="match status" value="1"/>
</dbReference>
<dbReference type="PROSITE" id="PS00329">
    <property type="entry name" value="HSP70_2"/>
    <property type="match status" value="1"/>
</dbReference>
<dbReference type="FunFam" id="3.30.420.40:FF:000071">
    <property type="entry name" value="Molecular chaperone DnaK"/>
    <property type="match status" value="1"/>
</dbReference>
<evidence type="ECO:0000313" key="8">
    <source>
        <dbReference type="EMBL" id="AKV59594.1"/>
    </source>
</evidence>
<dbReference type="AlphaFoldDB" id="A0A0K1RDV1"/>
<evidence type="ECO:0000256" key="3">
    <source>
        <dbReference type="ARBA" id="ARBA00022741"/>
    </source>
</evidence>
<dbReference type="RefSeq" id="WP_052205949.1">
    <property type="nucleotide sequence ID" value="NZ_CP012342.1"/>
</dbReference>
<dbReference type="STRING" id="156976.AK829_11215"/>
<dbReference type="InterPro" id="IPR018181">
    <property type="entry name" value="Heat_shock_70_CS"/>
</dbReference>
<dbReference type="Proteomes" id="UP000060016">
    <property type="component" value="Chromosome"/>
</dbReference>
<dbReference type="SUPFAM" id="SSF100920">
    <property type="entry name" value="Heat shock protein 70kD (HSP70), peptide-binding domain"/>
    <property type="match status" value="1"/>
</dbReference>
<evidence type="ECO:0000256" key="6">
    <source>
        <dbReference type="ARBA" id="ARBA00023186"/>
    </source>
</evidence>
<dbReference type="InterPro" id="IPR043129">
    <property type="entry name" value="ATPase_NBD"/>
</dbReference>
<dbReference type="InterPro" id="IPR029047">
    <property type="entry name" value="HSP70_peptide-bd_sf"/>
</dbReference>
<sequence length="533" mass="57940">MKVYGIDLGTTYSAIAHIDELGTPQVIQNFEGDQTTPSVVLFDDASNFVVGREAKNEIELRPDETVQLIKRQMGDNYDVKIHDVVHSPESISALILSYLVETAEDFTGEKADGVVITVPAYFGVEARTATKQAGEIAGLNVLDIITEPVAAALSSGTRHGDNQTLLVYDLGGGTFDTTIMEMNEDGIEVLAVDGDRQLGGADWDEELYNLAVMNFVVTSGLEEDPTYDEDFVQNLKSGVEQAKIALTRRKSAKILCNYQNRVKANVEITREDFESATQYLVDQTLRVVERAIESAKKKRPNLQIDRYLLVGGSSRMPMVSEALESRFGWELTPTEFDLAVAKGAAIYAQGLVDAAGGDINVNPNDTSTQTGGSMITVATPTGARSMEIKNVLPKAVGVKFWDPEREVPYVMHVLEAGAELPAEATAQGFASNDNTTRIRFDIYEQAGEVVSQDMDANKLISGENGAVLQNLPNLPKGSPVYMIMKVTNDGIVSLEGSEPTTGQSVELTAQISALSDERVDQYKNMVTGMIRSE</sequence>
<organism evidence="8 9">
    <name type="scientific">Corynebacterium riegelii</name>
    <dbReference type="NCBI Taxonomy" id="156976"/>
    <lineage>
        <taxon>Bacteria</taxon>
        <taxon>Bacillati</taxon>
        <taxon>Actinomycetota</taxon>
        <taxon>Actinomycetes</taxon>
        <taxon>Mycobacteriales</taxon>
        <taxon>Corynebacteriaceae</taxon>
        <taxon>Corynebacterium</taxon>
    </lineage>
</organism>
<dbReference type="PANTHER" id="PTHR19375">
    <property type="entry name" value="HEAT SHOCK PROTEIN 70KDA"/>
    <property type="match status" value="1"/>
</dbReference>
<evidence type="ECO:0000256" key="2">
    <source>
        <dbReference type="ARBA" id="ARBA00022553"/>
    </source>
</evidence>
<keyword evidence="2" id="KW-0597">Phosphoprotein</keyword>
<gene>
    <name evidence="8" type="ORF">AK829_11215</name>
</gene>
<dbReference type="PATRIC" id="fig|156976.3.peg.2260"/>
<keyword evidence="4 7" id="KW-0067">ATP-binding</keyword>
<dbReference type="GO" id="GO:0005524">
    <property type="term" value="F:ATP binding"/>
    <property type="evidence" value="ECO:0007669"/>
    <property type="project" value="UniProtKB-KW"/>
</dbReference>
<dbReference type="InterPro" id="IPR013126">
    <property type="entry name" value="Hsp_70_fam"/>
</dbReference>
<keyword evidence="9" id="KW-1185">Reference proteome</keyword>
<evidence type="ECO:0000256" key="4">
    <source>
        <dbReference type="ARBA" id="ARBA00022840"/>
    </source>
</evidence>
<proteinExistence type="inferred from homology"/>
<dbReference type="PRINTS" id="PR00301">
    <property type="entry name" value="HEATSHOCK70"/>
</dbReference>